<keyword evidence="3" id="KW-0808">Transferase</keyword>
<keyword evidence="11" id="KW-1185">Reference proteome</keyword>
<evidence type="ECO:0000256" key="5">
    <source>
        <dbReference type="ARBA" id="ARBA00022705"/>
    </source>
</evidence>
<reference evidence="10 11" key="1">
    <citation type="submission" date="2016-10" db="EMBL/GenBank/DDBJ databases">
        <authorList>
            <person name="de Groot N.N."/>
        </authorList>
    </citation>
    <scope>NUCLEOTIDE SEQUENCE [LARGE SCALE GENOMIC DNA]</scope>
    <source>
        <strain evidence="10 11">CGMCC 1.11030</strain>
    </source>
</reference>
<keyword evidence="10" id="KW-0347">Helicase</keyword>
<dbReference type="EMBL" id="FOQH01000008">
    <property type="protein sequence ID" value="SFI60287.1"/>
    <property type="molecule type" value="Genomic_DNA"/>
</dbReference>
<dbReference type="InterPro" id="IPR055570">
    <property type="entry name" value="DUF7146"/>
</dbReference>
<dbReference type="InterPro" id="IPR006171">
    <property type="entry name" value="TOPRIM_dom"/>
</dbReference>
<dbReference type="CDD" id="cd01029">
    <property type="entry name" value="TOPRIM_primases"/>
    <property type="match status" value="1"/>
</dbReference>
<organism evidence="10 11">
    <name type="scientific">Albimonas pacifica</name>
    <dbReference type="NCBI Taxonomy" id="1114924"/>
    <lineage>
        <taxon>Bacteria</taxon>
        <taxon>Pseudomonadati</taxon>
        <taxon>Pseudomonadota</taxon>
        <taxon>Alphaproteobacteria</taxon>
        <taxon>Rhodobacterales</taxon>
        <taxon>Paracoccaceae</taxon>
        <taxon>Albimonas</taxon>
    </lineage>
</organism>
<accession>A0A1I3JJ54</accession>
<keyword evidence="5" id="KW-0235">DNA replication</keyword>
<sequence>MTRGLSDFQAIVAQLNAQPEAVARRYAPNGRRDGPTWRALNPGRVDRHIGSFWVNVTGPHAGRWHDRATGEGGDMLDLIQLALGCDRAAAVQEARAFLGIADQETPEQRRLRHEAALRAQRAAEEAKAQAEREALQKRGRARALWLGGKPLEGTPAAAYLAGRCVGPADLGRAPGALRFVPRLRYYHEDEETGEIFEGAWPAMVAQIHGPWQADAPPEAIGTHITWLAPDGRGGWGKAPVPAPKKIHGQHKGGFIRLWSGWGPRSGKNRPLAQARDGARVFISEGIEDGLSAAVMLGREPDTYVVAALNLGNMEAIVLPPALTEATIIADQDPGEKQRAVIDRAAARLAAEGRRVRVWRNHHGGKDLNDALRQARAQEREEGAA</sequence>
<dbReference type="Gene3D" id="3.90.580.10">
    <property type="entry name" value="Zinc finger, CHC2-type domain"/>
    <property type="match status" value="1"/>
</dbReference>
<protein>
    <submittedName>
        <fullName evidence="10">Putative DNA primase/helicase</fullName>
    </submittedName>
</protein>
<keyword evidence="10" id="KW-0067">ATP-binding</keyword>
<feature type="domain" description="DUF7146" evidence="9">
    <location>
        <begin position="137"/>
        <end position="257"/>
    </location>
</feature>
<keyword evidence="10" id="KW-0378">Hydrolase</keyword>
<dbReference type="GO" id="GO:0000428">
    <property type="term" value="C:DNA-directed RNA polymerase complex"/>
    <property type="evidence" value="ECO:0007669"/>
    <property type="project" value="UniProtKB-KW"/>
</dbReference>
<dbReference type="GO" id="GO:1990077">
    <property type="term" value="C:primosome complex"/>
    <property type="evidence" value="ECO:0007669"/>
    <property type="project" value="UniProtKB-KW"/>
</dbReference>
<feature type="domain" description="Toprim" evidence="8">
    <location>
        <begin position="280"/>
        <end position="374"/>
    </location>
</feature>
<evidence type="ECO:0000256" key="1">
    <source>
        <dbReference type="ARBA" id="ARBA00022478"/>
    </source>
</evidence>
<evidence type="ECO:0000313" key="10">
    <source>
        <dbReference type="EMBL" id="SFI60287.1"/>
    </source>
</evidence>
<keyword evidence="1" id="KW-0240">DNA-directed RNA polymerase</keyword>
<dbReference type="GO" id="GO:0016779">
    <property type="term" value="F:nucleotidyltransferase activity"/>
    <property type="evidence" value="ECO:0007669"/>
    <property type="project" value="UniProtKB-KW"/>
</dbReference>
<keyword evidence="10" id="KW-0547">Nucleotide-binding</keyword>
<evidence type="ECO:0000256" key="2">
    <source>
        <dbReference type="ARBA" id="ARBA00022515"/>
    </source>
</evidence>
<keyword evidence="4" id="KW-0548">Nucleotidyltransferase</keyword>
<feature type="compositionally biased region" description="Basic and acidic residues" evidence="7">
    <location>
        <begin position="375"/>
        <end position="384"/>
    </location>
</feature>
<dbReference type="InterPro" id="IPR036977">
    <property type="entry name" value="DNA_primase_Znf_CHC2"/>
</dbReference>
<dbReference type="Proteomes" id="UP000199377">
    <property type="component" value="Unassembled WGS sequence"/>
</dbReference>
<dbReference type="GO" id="GO:0004386">
    <property type="term" value="F:helicase activity"/>
    <property type="evidence" value="ECO:0007669"/>
    <property type="project" value="UniProtKB-KW"/>
</dbReference>
<dbReference type="GO" id="GO:0008270">
    <property type="term" value="F:zinc ion binding"/>
    <property type="evidence" value="ECO:0007669"/>
    <property type="project" value="InterPro"/>
</dbReference>
<dbReference type="RefSeq" id="WP_092861605.1">
    <property type="nucleotide sequence ID" value="NZ_FOQH01000008.1"/>
</dbReference>
<evidence type="ECO:0000256" key="6">
    <source>
        <dbReference type="ARBA" id="ARBA00023163"/>
    </source>
</evidence>
<proteinExistence type="predicted"/>
<evidence type="ECO:0000259" key="9">
    <source>
        <dbReference type="Pfam" id="PF23639"/>
    </source>
</evidence>
<dbReference type="GO" id="GO:0003677">
    <property type="term" value="F:DNA binding"/>
    <property type="evidence" value="ECO:0007669"/>
    <property type="project" value="InterPro"/>
</dbReference>
<evidence type="ECO:0000313" key="11">
    <source>
        <dbReference type="Proteomes" id="UP000199377"/>
    </source>
</evidence>
<gene>
    <name evidence="10" type="ORF">SAMN05216258_10830</name>
</gene>
<dbReference type="Pfam" id="PF13362">
    <property type="entry name" value="Toprim_3"/>
    <property type="match status" value="1"/>
</dbReference>
<feature type="region of interest" description="Disordered" evidence="7">
    <location>
        <begin position="362"/>
        <end position="384"/>
    </location>
</feature>
<dbReference type="OrthoDB" id="9811157at2"/>
<keyword evidence="2" id="KW-0639">Primosome</keyword>
<dbReference type="SUPFAM" id="SSF57783">
    <property type="entry name" value="Zinc beta-ribbon"/>
    <property type="match status" value="1"/>
</dbReference>
<keyword evidence="6" id="KW-0804">Transcription</keyword>
<evidence type="ECO:0000259" key="8">
    <source>
        <dbReference type="Pfam" id="PF13362"/>
    </source>
</evidence>
<name>A0A1I3JJ54_9RHOB</name>
<dbReference type="GO" id="GO:0006269">
    <property type="term" value="P:DNA replication, synthesis of primer"/>
    <property type="evidence" value="ECO:0007669"/>
    <property type="project" value="UniProtKB-KW"/>
</dbReference>
<dbReference type="Pfam" id="PF23639">
    <property type="entry name" value="DUF7146"/>
    <property type="match status" value="1"/>
</dbReference>
<evidence type="ECO:0000256" key="7">
    <source>
        <dbReference type="SAM" id="MobiDB-lite"/>
    </source>
</evidence>
<dbReference type="STRING" id="1114924.SAMN05216258_10830"/>
<evidence type="ECO:0000256" key="3">
    <source>
        <dbReference type="ARBA" id="ARBA00022679"/>
    </source>
</evidence>
<evidence type="ECO:0000256" key="4">
    <source>
        <dbReference type="ARBA" id="ARBA00022695"/>
    </source>
</evidence>
<dbReference type="InterPro" id="IPR034154">
    <property type="entry name" value="TOPRIM_DnaG/twinkle"/>
</dbReference>
<dbReference type="AlphaFoldDB" id="A0A1I3JJ54"/>